<sequence length="222" mass="24274">MDVYSARPIHSSLRPQEPRTAGRPNTSNSVITQSYPHACSPRHLASARARVRHAESAATRSFVLACPESFVRRPGPRQPVPKAQHVLSSGCPRAGPRPASAPDQAETSRLSPCPVVLLCPGLRKNWFVWYVLARSDEVGPRLAHPCAAADASPRSFPKPERARSNSPPYFSCPTSQKEKEPSFRAGTCSERGRSLAGRVQALPQPARAADAWQRPELVTSEW</sequence>
<name>A0ACB7TKZ6_HYAAI</name>
<evidence type="ECO:0000313" key="2">
    <source>
        <dbReference type="Proteomes" id="UP000821845"/>
    </source>
</evidence>
<comment type="caution">
    <text evidence="1">The sequence shown here is derived from an EMBL/GenBank/DDBJ whole genome shotgun (WGS) entry which is preliminary data.</text>
</comment>
<organism evidence="1 2">
    <name type="scientific">Hyalomma asiaticum</name>
    <name type="common">Tick</name>
    <dbReference type="NCBI Taxonomy" id="266040"/>
    <lineage>
        <taxon>Eukaryota</taxon>
        <taxon>Metazoa</taxon>
        <taxon>Ecdysozoa</taxon>
        <taxon>Arthropoda</taxon>
        <taxon>Chelicerata</taxon>
        <taxon>Arachnida</taxon>
        <taxon>Acari</taxon>
        <taxon>Parasitiformes</taxon>
        <taxon>Ixodida</taxon>
        <taxon>Ixodoidea</taxon>
        <taxon>Ixodidae</taxon>
        <taxon>Hyalomminae</taxon>
        <taxon>Hyalomma</taxon>
    </lineage>
</organism>
<reference evidence="1" key="1">
    <citation type="submission" date="2020-05" db="EMBL/GenBank/DDBJ databases">
        <title>Large-scale comparative analyses of tick genomes elucidate their genetic diversity and vector capacities.</title>
        <authorList>
            <person name="Jia N."/>
            <person name="Wang J."/>
            <person name="Shi W."/>
            <person name="Du L."/>
            <person name="Sun Y."/>
            <person name="Zhan W."/>
            <person name="Jiang J."/>
            <person name="Wang Q."/>
            <person name="Zhang B."/>
            <person name="Ji P."/>
            <person name="Sakyi L.B."/>
            <person name="Cui X."/>
            <person name="Yuan T."/>
            <person name="Jiang B."/>
            <person name="Yang W."/>
            <person name="Lam T.T.-Y."/>
            <person name="Chang Q."/>
            <person name="Ding S."/>
            <person name="Wang X."/>
            <person name="Zhu J."/>
            <person name="Ruan X."/>
            <person name="Zhao L."/>
            <person name="Wei J."/>
            <person name="Que T."/>
            <person name="Du C."/>
            <person name="Cheng J."/>
            <person name="Dai P."/>
            <person name="Han X."/>
            <person name="Huang E."/>
            <person name="Gao Y."/>
            <person name="Liu J."/>
            <person name="Shao H."/>
            <person name="Ye R."/>
            <person name="Li L."/>
            <person name="Wei W."/>
            <person name="Wang X."/>
            <person name="Wang C."/>
            <person name="Yang T."/>
            <person name="Huo Q."/>
            <person name="Li W."/>
            <person name="Guo W."/>
            <person name="Chen H."/>
            <person name="Zhou L."/>
            <person name="Ni X."/>
            <person name="Tian J."/>
            <person name="Zhou Y."/>
            <person name="Sheng Y."/>
            <person name="Liu T."/>
            <person name="Pan Y."/>
            <person name="Xia L."/>
            <person name="Li J."/>
            <person name="Zhao F."/>
            <person name="Cao W."/>
        </authorList>
    </citation>
    <scope>NUCLEOTIDE SEQUENCE</scope>
    <source>
        <strain evidence="1">Hyas-2018</strain>
    </source>
</reference>
<accession>A0ACB7TKZ6</accession>
<keyword evidence="2" id="KW-1185">Reference proteome</keyword>
<dbReference type="Proteomes" id="UP000821845">
    <property type="component" value="Chromosome 1"/>
</dbReference>
<dbReference type="EMBL" id="CM023481">
    <property type="protein sequence ID" value="KAH6946042.1"/>
    <property type="molecule type" value="Genomic_DNA"/>
</dbReference>
<gene>
    <name evidence="1" type="ORF">HPB50_011285</name>
</gene>
<protein>
    <submittedName>
        <fullName evidence="1">Uncharacterized protein</fullName>
    </submittedName>
</protein>
<evidence type="ECO:0000313" key="1">
    <source>
        <dbReference type="EMBL" id="KAH6946042.1"/>
    </source>
</evidence>
<proteinExistence type="predicted"/>